<dbReference type="Gene3D" id="3.40.250.10">
    <property type="entry name" value="Rhodanese-like domain"/>
    <property type="match status" value="2"/>
</dbReference>
<dbReference type="PANTHER" id="PTHR11364">
    <property type="entry name" value="THIOSULFATE SULFERTANSFERASE"/>
    <property type="match status" value="1"/>
</dbReference>
<evidence type="ECO:0000313" key="4">
    <source>
        <dbReference type="EMBL" id="TYR76526.1"/>
    </source>
</evidence>
<keyword evidence="1 4" id="KW-0808">Transferase</keyword>
<evidence type="ECO:0000256" key="1">
    <source>
        <dbReference type="ARBA" id="ARBA00022679"/>
    </source>
</evidence>
<keyword evidence="2" id="KW-0677">Repeat</keyword>
<sequence>MEHIKEIEWLSSNYLSENVRILDCRYKLGEPHYGKTLFQEAHIPGAVYFDLEEDLSGEIKVHGGRHPLPDIDDFVQKLQNAGITNTTKVIAYDSGEGAFAARCWWMLKYLGHKEAFILNGGFEAWKNEGFEVSSEMTEFSPEEYHPDMQADMSAAVEDVRLISDGEAEGRLVDSRAKDRYLGRIEPIDKVAGHIPGAVNYDWTEAFKNGSFLSKENHQKRWVDINKDEPIIVYCGSGVTAAANILSLWTAGYKNAKLYTGSYSDWVSYEENSVETE</sequence>
<comment type="caution">
    <text evidence="4">The sequence shown here is derived from an EMBL/GenBank/DDBJ whole genome shotgun (WGS) entry which is preliminary data.</text>
</comment>
<dbReference type="SMART" id="SM00450">
    <property type="entry name" value="RHOD"/>
    <property type="match status" value="2"/>
</dbReference>
<dbReference type="SUPFAM" id="SSF52821">
    <property type="entry name" value="Rhodanese/Cell cycle control phosphatase"/>
    <property type="match status" value="2"/>
</dbReference>
<evidence type="ECO:0000256" key="2">
    <source>
        <dbReference type="ARBA" id="ARBA00022737"/>
    </source>
</evidence>
<dbReference type="AlphaFoldDB" id="A0A5D4KHU3"/>
<gene>
    <name evidence="4" type="ORF">FZC79_06490</name>
</gene>
<evidence type="ECO:0000259" key="3">
    <source>
        <dbReference type="PROSITE" id="PS50206"/>
    </source>
</evidence>
<dbReference type="RefSeq" id="WP_148946013.1">
    <property type="nucleotide sequence ID" value="NZ_VTEH01000003.1"/>
</dbReference>
<dbReference type="InterPro" id="IPR001763">
    <property type="entry name" value="Rhodanese-like_dom"/>
</dbReference>
<reference evidence="4 5" key="1">
    <citation type="submission" date="2019-08" db="EMBL/GenBank/DDBJ databases">
        <title>Bacillus genomes from the desert of Cuatro Cienegas, Coahuila.</title>
        <authorList>
            <person name="Olmedo-Alvarez G."/>
        </authorList>
    </citation>
    <scope>NUCLEOTIDE SEQUENCE [LARGE SCALE GENOMIC DNA]</scope>
    <source>
        <strain evidence="4 5">CH40_1T</strain>
    </source>
</reference>
<dbReference type="Proteomes" id="UP000323317">
    <property type="component" value="Unassembled WGS sequence"/>
</dbReference>
<feature type="domain" description="Rhodanese" evidence="3">
    <location>
        <begin position="165"/>
        <end position="274"/>
    </location>
</feature>
<proteinExistence type="predicted"/>
<dbReference type="PROSITE" id="PS50206">
    <property type="entry name" value="RHODANESE_3"/>
    <property type="match status" value="2"/>
</dbReference>
<dbReference type="CDD" id="cd01448">
    <property type="entry name" value="TST_Repeat_1"/>
    <property type="match status" value="1"/>
</dbReference>
<organism evidence="4 5">
    <name type="scientific">Rossellomorea vietnamensis</name>
    <dbReference type="NCBI Taxonomy" id="218284"/>
    <lineage>
        <taxon>Bacteria</taxon>
        <taxon>Bacillati</taxon>
        <taxon>Bacillota</taxon>
        <taxon>Bacilli</taxon>
        <taxon>Bacillales</taxon>
        <taxon>Bacillaceae</taxon>
        <taxon>Rossellomorea</taxon>
    </lineage>
</organism>
<dbReference type="EMBL" id="VTEH01000003">
    <property type="protein sequence ID" value="TYR76526.1"/>
    <property type="molecule type" value="Genomic_DNA"/>
</dbReference>
<dbReference type="InterPro" id="IPR045078">
    <property type="entry name" value="TST/MPST-like"/>
</dbReference>
<name>A0A5D4KHU3_9BACI</name>
<dbReference type="FunFam" id="3.40.250.10:FF:000035">
    <property type="entry name" value="Thiosulfate sulfurtransferase"/>
    <property type="match status" value="1"/>
</dbReference>
<dbReference type="PROSITE" id="PS00380">
    <property type="entry name" value="RHODANESE_1"/>
    <property type="match status" value="1"/>
</dbReference>
<feature type="domain" description="Rhodanese" evidence="3">
    <location>
        <begin position="15"/>
        <end position="134"/>
    </location>
</feature>
<dbReference type="InterPro" id="IPR036873">
    <property type="entry name" value="Rhodanese-like_dom_sf"/>
</dbReference>
<dbReference type="PANTHER" id="PTHR11364:SF27">
    <property type="entry name" value="SULFURTRANSFERASE"/>
    <property type="match status" value="1"/>
</dbReference>
<evidence type="ECO:0000313" key="5">
    <source>
        <dbReference type="Proteomes" id="UP000323317"/>
    </source>
</evidence>
<dbReference type="GO" id="GO:0004792">
    <property type="term" value="F:thiosulfate-cyanide sulfurtransferase activity"/>
    <property type="evidence" value="ECO:0007669"/>
    <property type="project" value="InterPro"/>
</dbReference>
<protein>
    <submittedName>
        <fullName evidence="4">Sulfurtransferase</fullName>
    </submittedName>
</protein>
<dbReference type="InterPro" id="IPR001307">
    <property type="entry name" value="Thiosulphate_STrfase_CS"/>
</dbReference>
<dbReference type="CDD" id="cd01449">
    <property type="entry name" value="TST_Repeat_2"/>
    <property type="match status" value="1"/>
</dbReference>
<accession>A0A5D4KHU3</accession>
<dbReference type="Pfam" id="PF00581">
    <property type="entry name" value="Rhodanese"/>
    <property type="match status" value="2"/>
</dbReference>